<reference evidence="1" key="1">
    <citation type="submission" date="2021-06" db="EMBL/GenBank/DDBJ databases">
        <authorList>
            <person name="Hodson N. C."/>
            <person name="Mongue J. A."/>
            <person name="Jaron S. K."/>
        </authorList>
    </citation>
    <scope>NUCLEOTIDE SEQUENCE</scope>
</reference>
<proteinExistence type="predicted"/>
<feature type="non-terminal residue" evidence="1">
    <location>
        <position position="1"/>
    </location>
</feature>
<organism evidence="1 2">
    <name type="scientific">Allacma fusca</name>
    <dbReference type="NCBI Taxonomy" id="39272"/>
    <lineage>
        <taxon>Eukaryota</taxon>
        <taxon>Metazoa</taxon>
        <taxon>Ecdysozoa</taxon>
        <taxon>Arthropoda</taxon>
        <taxon>Hexapoda</taxon>
        <taxon>Collembola</taxon>
        <taxon>Symphypleona</taxon>
        <taxon>Sminthuridae</taxon>
        <taxon>Allacma</taxon>
    </lineage>
</organism>
<comment type="caution">
    <text evidence="1">The sequence shown here is derived from an EMBL/GenBank/DDBJ whole genome shotgun (WGS) entry which is preliminary data.</text>
</comment>
<name>A0A8J2J307_9HEXA</name>
<evidence type="ECO:0000313" key="1">
    <source>
        <dbReference type="EMBL" id="CAG7654674.1"/>
    </source>
</evidence>
<accession>A0A8J2J307</accession>
<feature type="non-terminal residue" evidence="1">
    <location>
        <position position="16"/>
    </location>
</feature>
<dbReference type="Proteomes" id="UP000708208">
    <property type="component" value="Unassembled WGS sequence"/>
</dbReference>
<gene>
    <name evidence="1" type="ORF">AFUS01_LOCUS886</name>
</gene>
<dbReference type="EMBL" id="CAJVCH010004730">
    <property type="protein sequence ID" value="CAG7654674.1"/>
    <property type="molecule type" value="Genomic_DNA"/>
</dbReference>
<keyword evidence="2" id="KW-1185">Reference proteome</keyword>
<evidence type="ECO:0000313" key="2">
    <source>
        <dbReference type="Proteomes" id="UP000708208"/>
    </source>
</evidence>
<dbReference type="AlphaFoldDB" id="A0A8J2J307"/>
<sequence>LLRLLSQVNLHPEKDS</sequence>
<protein>
    <submittedName>
        <fullName evidence="1">Uncharacterized protein</fullName>
    </submittedName>
</protein>